<sequence>MCDLLLTQFEEAVFLGHLLGDGHIQKRGQSFRSKISHSIKQKEYVEWKYEKLKRLCDQNHPPKLVINKKANEQNYFFYLQSGKYLKKYHDLFYQPYLWTSSVEDKTANVVQKIKYRKTITPALIEALPSDPLLLAVWFLDDGSSRKDVFSGKLATQGFSKEEQFLLQMYLLKNFGIKTQLVLNSRQKKQYYLSIPSKGSHFSNFVKLISPFVNQIESMKYKISNPRND</sequence>
<dbReference type="GeneID" id="32884258"/>
<dbReference type="Pfam" id="PF03161">
    <property type="entry name" value="LAGLIDADG_2"/>
    <property type="match status" value="1"/>
</dbReference>
<feature type="domain" description="Homing endonuclease LAGLIDADG" evidence="1">
    <location>
        <begin position="13"/>
        <end position="198"/>
    </location>
</feature>
<keyword evidence="2" id="KW-0255">Endonuclease</keyword>
<dbReference type="GO" id="GO:0004519">
    <property type="term" value="F:endonuclease activity"/>
    <property type="evidence" value="ECO:0007669"/>
    <property type="project" value="UniProtKB-KW"/>
</dbReference>
<dbReference type="InterPro" id="IPR027434">
    <property type="entry name" value="Homing_endonucl"/>
</dbReference>
<dbReference type="RefSeq" id="YP_009367550.1">
    <property type="nucleotide sequence ID" value="NC_034710.1"/>
</dbReference>
<keyword evidence="2" id="KW-0540">Nuclease</keyword>
<evidence type="ECO:0000259" key="1">
    <source>
        <dbReference type="Pfam" id="PF03161"/>
    </source>
</evidence>
<dbReference type="AlphaFoldDB" id="A0A1W6EGL5"/>
<gene>
    <name evidence="2" type="primary">orf228</name>
</gene>
<keyword evidence="2" id="KW-0150">Chloroplast</keyword>
<geneLocation type="chloroplast" evidence="2"/>
<organism evidence="2">
    <name type="scientific">Sykidion marinum</name>
    <name type="common">Green alga</name>
    <name type="synonym">Pseudoneochloris marina</name>
    <dbReference type="NCBI Taxonomy" id="44573"/>
    <lineage>
        <taxon>Eukaryota</taxon>
        <taxon>Viridiplantae</taxon>
        <taxon>Chlorophyta</taxon>
        <taxon>core chlorophytes</taxon>
        <taxon>Ulvophyceae</taxon>
        <taxon>Sykidiales</taxon>
        <taxon>Sykidiacaeae</taxon>
        <taxon>Sykidion</taxon>
    </lineage>
</organism>
<name>A0A1W6EGL5_SYKMA</name>
<evidence type="ECO:0000313" key="2">
    <source>
        <dbReference type="EMBL" id="ARK14538.1"/>
    </source>
</evidence>
<dbReference type="InterPro" id="IPR004860">
    <property type="entry name" value="LAGLIDADG_dom"/>
</dbReference>
<reference evidence="2" key="1">
    <citation type="journal article" date="2017" name="Sci. Rep.">
        <title>Divergent copies of the large inverted repeat in the chloroplast genomes of ulvophycean green algae.</title>
        <authorList>
            <person name="Turmel M."/>
            <person name="Otis C."/>
            <person name="Lemieux C."/>
        </authorList>
    </citation>
    <scope>NUCLEOTIDE SEQUENCE</scope>
</reference>
<keyword evidence="2" id="KW-0934">Plastid</keyword>
<protein>
    <submittedName>
        <fullName evidence="2">Putative LAGLIDADG homing endonuclease</fullName>
    </submittedName>
</protein>
<keyword evidence="2" id="KW-0378">Hydrolase</keyword>
<dbReference type="EMBL" id="KY407657">
    <property type="protein sequence ID" value="ARK14538.1"/>
    <property type="molecule type" value="Genomic_DNA"/>
</dbReference>
<accession>A0A1W6EGL5</accession>
<dbReference type="SUPFAM" id="SSF55608">
    <property type="entry name" value="Homing endonucleases"/>
    <property type="match status" value="1"/>
</dbReference>
<dbReference type="Gene3D" id="3.10.28.10">
    <property type="entry name" value="Homing endonucleases"/>
    <property type="match status" value="2"/>
</dbReference>
<proteinExistence type="predicted"/>